<name>A0ABM9ZX58_9BACT</name>
<evidence type="ECO:0000256" key="1">
    <source>
        <dbReference type="SAM" id="MobiDB-lite"/>
    </source>
</evidence>
<dbReference type="EMBL" id="ADFP01000039">
    <property type="protein sequence ID" value="EFB91496.1"/>
    <property type="molecule type" value="Genomic_DNA"/>
</dbReference>
<accession>A0ABM9ZX58</accession>
<evidence type="ECO:0000313" key="3">
    <source>
        <dbReference type="Proteomes" id="UP000006462"/>
    </source>
</evidence>
<dbReference type="Proteomes" id="UP000006462">
    <property type="component" value="Unassembled WGS sequence"/>
</dbReference>
<organism evidence="2 3">
    <name type="scientific">Pyramidobacter piscolens W5455</name>
    <dbReference type="NCBI Taxonomy" id="352165"/>
    <lineage>
        <taxon>Bacteria</taxon>
        <taxon>Thermotogati</taxon>
        <taxon>Synergistota</taxon>
        <taxon>Synergistia</taxon>
        <taxon>Synergistales</taxon>
        <taxon>Dethiosulfovibrionaceae</taxon>
        <taxon>Pyramidobacter</taxon>
    </lineage>
</organism>
<proteinExistence type="predicted"/>
<protein>
    <submittedName>
        <fullName evidence="2">Uncharacterized protein</fullName>
    </submittedName>
</protein>
<reference evidence="2 3" key="1">
    <citation type="submission" date="2009-12" db="EMBL/GenBank/DDBJ databases">
        <authorList>
            <person name="Shrivastava S."/>
            <person name="Madupu R."/>
            <person name="Durkin A.S."/>
            <person name="Torralba M."/>
            <person name="Methe B."/>
            <person name="Sutton G.G."/>
            <person name="Strausberg R.L."/>
            <person name="Nelson K.E."/>
        </authorList>
    </citation>
    <scope>NUCLEOTIDE SEQUENCE [LARGE SCALE GENOMIC DNA]</scope>
    <source>
        <strain evidence="2 3">W5455</strain>
    </source>
</reference>
<dbReference type="RefSeq" id="WP_009164117.1">
    <property type="nucleotide sequence ID" value="NZ_ADFP01000039.1"/>
</dbReference>
<keyword evidence="3" id="KW-1185">Reference proteome</keyword>
<evidence type="ECO:0000313" key="2">
    <source>
        <dbReference type="EMBL" id="EFB91496.1"/>
    </source>
</evidence>
<feature type="compositionally biased region" description="Basic and acidic residues" evidence="1">
    <location>
        <begin position="31"/>
        <end position="40"/>
    </location>
</feature>
<feature type="region of interest" description="Disordered" evidence="1">
    <location>
        <begin position="31"/>
        <end position="53"/>
    </location>
</feature>
<comment type="caution">
    <text evidence="2">The sequence shown here is derived from an EMBL/GenBank/DDBJ whole genome shotgun (WGS) entry which is preliminary data.</text>
</comment>
<gene>
    <name evidence="2" type="ORF">HMPREF7215_1581</name>
</gene>
<sequence length="53" mass="5548">MGKDILLISGLPGSGTMAPATVDTVAESVRRNRDNADKGKYIPPGPRPEAVDI</sequence>